<reference evidence="2 4" key="2">
    <citation type="submission" date="2020-02" db="EMBL/GenBank/DDBJ databases">
        <title>The WGS of Modestobacter muralis DSM 100205.</title>
        <authorList>
            <person name="Jiang Z."/>
        </authorList>
    </citation>
    <scope>NUCLEOTIDE SEQUENCE [LARGE SCALE GENOMIC DNA]</scope>
    <source>
        <strain evidence="2 4">DSM 100205</strain>
    </source>
</reference>
<comment type="caution">
    <text evidence="1">The sequence shown here is derived from an EMBL/GenBank/DDBJ whole genome shotgun (WGS) entry which is preliminary data.</text>
</comment>
<dbReference type="Proteomes" id="UP000468828">
    <property type="component" value="Unassembled WGS sequence"/>
</dbReference>
<reference evidence="1 3" key="1">
    <citation type="submission" date="2020-01" db="EMBL/GenBank/DDBJ databases">
        <title>the WGS Modestobacter muralis CPCC 204518.</title>
        <authorList>
            <person name="Jiang Z."/>
        </authorList>
    </citation>
    <scope>NUCLEOTIDE SEQUENCE [LARGE SCALE GENOMIC DNA]</scope>
    <source>
        <strain evidence="1 3">DSM 100205</strain>
    </source>
</reference>
<gene>
    <name evidence="2" type="ORF">G3R41_00720</name>
    <name evidence="1" type="ORF">GCU67_00720</name>
</gene>
<evidence type="ECO:0000313" key="3">
    <source>
        <dbReference type="Proteomes" id="UP000468828"/>
    </source>
</evidence>
<evidence type="ECO:0000313" key="4">
    <source>
        <dbReference type="Proteomes" id="UP000471152"/>
    </source>
</evidence>
<dbReference type="Proteomes" id="UP000471152">
    <property type="component" value="Unassembled WGS sequence"/>
</dbReference>
<evidence type="ECO:0000313" key="1">
    <source>
        <dbReference type="EMBL" id="NEK92699.1"/>
    </source>
</evidence>
<dbReference type="AlphaFoldDB" id="A0A6P0EQL0"/>
<proteinExistence type="predicted"/>
<dbReference type="RefSeq" id="WP_163609041.1">
    <property type="nucleotide sequence ID" value="NZ_JAAGWB010000002.1"/>
</dbReference>
<dbReference type="EMBL" id="JAAGWB010000002">
    <property type="protein sequence ID" value="NEN49466.1"/>
    <property type="molecule type" value="Genomic_DNA"/>
</dbReference>
<protein>
    <submittedName>
        <fullName evidence="1">Uncharacterized protein</fullName>
    </submittedName>
</protein>
<sequence length="591" mass="63228">MLDYHAHSVALDEFTATLSAATFPDPDVEGARERAVQAVADEPGGALLGAFVHHLVAHAASDGAELDLLRRAADLWSRGRAACDRLGTIRADLETAMADPGDPGAADRLNTATVRAQELANEAIGIDHEVDELRAAALEFPHLPPHPRQSGRDTDVWGWGDLQLARRTDAVVRSLMRRAEDTGTLGFAVGVAGAYGASATGSAYLAHAVGGPRRLHRHRDRLARNTVGAALAAQHPAARTPTAMAASLGAELPAAIEQALQDALGEAFDLTRTQPVPDLRLGHRRLVEHLQLLDRFDLPAAPAPPAQVWLARLYSDPGNPPPSLRPQDVDVVGQDGGGVAVEMGPGQPGSKTAGDSDSAKASKGCGIAVLLIILIDLLQAFVQCIGQWANGNRCTFWKNMLLSKLWEEDPPSPQDPANPGVSQQQLTVVGAQPEAAEFVSVLYDAHAQAWEAMSRARAFLVLTGLVYPTQLAGLPLHEQFLSLQELGSFVHREEPDPVAAFHRRPTTPIEHRDEMSSPYPHGAGPAVFLDPTSRLHAATVSFGLWIQVVRGEQDSQNLDLDADRGWGHACWTAPSVHDDPVDVTVLGYDEQ</sequence>
<dbReference type="EMBL" id="JAAGWH010000002">
    <property type="protein sequence ID" value="NEK92699.1"/>
    <property type="molecule type" value="Genomic_DNA"/>
</dbReference>
<name>A0A6P0EQL0_9ACTN</name>
<accession>A0A6P0EQL0</accession>
<evidence type="ECO:0000313" key="2">
    <source>
        <dbReference type="EMBL" id="NEN49466.1"/>
    </source>
</evidence>
<keyword evidence="3" id="KW-1185">Reference proteome</keyword>
<organism evidence="1 3">
    <name type="scientific">Modestobacter muralis</name>
    <dbReference type="NCBI Taxonomy" id="1608614"/>
    <lineage>
        <taxon>Bacteria</taxon>
        <taxon>Bacillati</taxon>
        <taxon>Actinomycetota</taxon>
        <taxon>Actinomycetes</taxon>
        <taxon>Geodermatophilales</taxon>
        <taxon>Geodermatophilaceae</taxon>
        <taxon>Modestobacter</taxon>
    </lineage>
</organism>